<comment type="caution">
    <text evidence="2">The sequence shown here is derived from an EMBL/GenBank/DDBJ whole genome shotgun (WGS) entry which is preliminary data.</text>
</comment>
<keyword evidence="3" id="KW-1185">Reference proteome</keyword>
<evidence type="ECO:0000256" key="1">
    <source>
        <dbReference type="SAM" id="MobiDB-lite"/>
    </source>
</evidence>
<organism evidence="2 3">
    <name type="scientific">Eschrichtius robustus</name>
    <name type="common">California gray whale</name>
    <name type="synonym">Eschrichtius gibbosus</name>
    <dbReference type="NCBI Taxonomy" id="9764"/>
    <lineage>
        <taxon>Eukaryota</taxon>
        <taxon>Metazoa</taxon>
        <taxon>Chordata</taxon>
        <taxon>Craniata</taxon>
        <taxon>Vertebrata</taxon>
        <taxon>Euteleostomi</taxon>
        <taxon>Mammalia</taxon>
        <taxon>Eutheria</taxon>
        <taxon>Laurasiatheria</taxon>
        <taxon>Artiodactyla</taxon>
        <taxon>Whippomorpha</taxon>
        <taxon>Cetacea</taxon>
        <taxon>Mysticeti</taxon>
        <taxon>Eschrichtiidae</taxon>
        <taxon>Eschrichtius</taxon>
    </lineage>
</organism>
<dbReference type="EMBL" id="JAIQCJ010000963">
    <property type="protein sequence ID" value="KAJ8793628.1"/>
    <property type="molecule type" value="Genomic_DNA"/>
</dbReference>
<proteinExistence type="predicted"/>
<reference evidence="2 3" key="1">
    <citation type="submission" date="2022-11" db="EMBL/GenBank/DDBJ databases">
        <title>Whole genome sequence of Eschrichtius robustus ER-17-0199.</title>
        <authorList>
            <person name="Bruniche-Olsen A."/>
            <person name="Black A.N."/>
            <person name="Fields C.J."/>
            <person name="Walden K."/>
            <person name="Dewoody J.A."/>
        </authorList>
    </citation>
    <scope>NUCLEOTIDE SEQUENCE [LARGE SCALE GENOMIC DNA]</scope>
    <source>
        <strain evidence="2">ER-17-0199</strain>
        <tissue evidence="2">Blubber</tissue>
    </source>
</reference>
<dbReference type="Proteomes" id="UP001159641">
    <property type="component" value="Unassembled WGS sequence"/>
</dbReference>
<dbReference type="AlphaFoldDB" id="A0AB34HN30"/>
<sequence>MALPSLTHQPAPGWLRTEADGHQLAEALPSLAVQRLVRGRCPVASLPRMRISAPRPTPSVSAGPPGSRFSRLSPFGPTTTQRASAFTSLSGPPEDDILQLPSFQPHTELAILHQLIRGAPVWPQALGQRIAPEPRQNCVRAGRPHNAHEQNRARGAGGTAERARRSQCAEQKPRRPHCARAGPPPRCRPMGSQHPPLTTRAPPLGETPRPGGWPPWKLGV</sequence>
<gene>
    <name evidence="2" type="ORF">J1605_003636</name>
</gene>
<accession>A0AB34HN30</accession>
<feature type="region of interest" description="Disordered" evidence="1">
    <location>
        <begin position="141"/>
        <end position="220"/>
    </location>
</feature>
<evidence type="ECO:0000313" key="3">
    <source>
        <dbReference type="Proteomes" id="UP001159641"/>
    </source>
</evidence>
<evidence type="ECO:0000313" key="2">
    <source>
        <dbReference type="EMBL" id="KAJ8793628.1"/>
    </source>
</evidence>
<name>A0AB34HN30_ESCRO</name>
<protein>
    <submittedName>
        <fullName evidence="2">Uncharacterized protein</fullName>
    </submittedName>
</protein>